<evidence type="ECO:0000313" key="1">
    <source>
        <dbReference type="EMBL" id="GBN10223.1"/>
    </source>
</evidence>
<protein>
    <submittedName>
        <fullName evidence="1">Uncharacterized protein</fullName>
    </submittedName>
</protein>
<sequence>MVSRDRGDVTSLSNRFYSLWKLETVQGTCCQATVASVAHDPKELDLVGPTVENDVVKTFRVVTYGLEGWEKMRGLPVAPCYRQDKLSWITRPRILLLCSSFLLRERRNQALASCMFI</sequence>
<keyword evidence="2" id="KW-1185">Reference proteome</keyword>
<organism evidence="1 2">
    <name type="scientific">Araneus ventricosus</name>
    <name type="common">Orbweaver spider</name>
    <name type="synonym">Epeira ventricosa</name>
    <dbReference type="NCBI Taxonomy" id="182803"/>
    <lineage>
        <taxon>Eukaryota</taxon>
        <taxon>Metazoa</taxon>
        <taxon>Ecdysozoa</taxon>
        <taxon>Arthropoda</taxon>
        <taxon>Chelicerata</taxon>
        <taxon>Arachnida</taxon>
        <taxon>Araneae</taxon>
        <taxon>Araneomorphae</taxon>
        <taxon>Entelegynae</taxon>
        <taxon>Araneoidea</taxon>
        <taxon>Araneidae</taxon>
        <taxon>Araneus</taxon>
    </lineage>
</organism>
<reference evidence="1 2" key="1">
    <citation type="journal article" date="2019" name="Sci. Rep.">
        <title>Orb-weaving spider Araneus ventricosus genome elucidates the spidroin gene catalogue.</title>
        <authorList>
            <person name="Kono N."/>
            <person name="Nakamura H."/>
            <person name="Ohtoshi R."/>
            <person name="Moran D.A.P."/>
            <person name="Shinohara A."/>
            <person name="Yoshida Y."/>
            <person name="Fujiwara M."/>
            <person name="Mori M."/>
            <person name="Tomita M."/>
            <person name="Arakawa K."/>
        </authorList>
    </citation>
    <scope>NUCLEOTIDE SEQUENCE [LARGE SCALE GENOMIC DNA]</scope>
</reference>
<name>A0A4Y2L8S2_ARAVE</name>
<gene>
    <name evidence="1" type="ORF">AVEN_182909_1</name>
</gene>
<evidence type="ECO:0000313" key="2">
    <source>
        <dbReference type="Proteomes" id="UP000499080"/>
    </source>
</evidence>
<dbReference type="EMBL" id="BGPR01005441">
    <property type="protein sequence ID" value="GBN10223.1"/>
    <property type="molecule type" value="Genomic_DNA"/>
</dbReference>
<dbReference type="AlphaFoldDB" id="A0A4Y2L8S2"/>
<comment type="caution">
    <text evidence="1">The sequence shown here is derived from an EMBL/GenBank/DDBJ whole genome shotgun (WGS) entry which is preliminary data.</text>
</comment>
<dbReference type="Proteomes" id="UP000499080">
    <property type="component" value="Unassembled WGS sequence"/>
</dbReference>
<proteinExistence type="predicted"/>
<accession>A0A4Y2L8S2</accession>